<dbReference type="PANTHER" id="PTHR10082">
    <property type="entry name" value="INTEGRIN BETA SUBUNIT"/>
    <property type="match status" value="1"/>
</dbReference>
<dbReference type="Gene3D" id="3.40.50.410">
    <property type="entry name" value="von Willebrand factor, type A domain"/>
    <property type="match status" value="1"/>
</dbReference>
<dbReference type="Pfam" id="PF07974">
    <property type="entry name" value="EGF_2"/>
    <property type="match status" value="1"/>
</dbReference>
<evidence type="ECO:0000256" key="20">
    <source>
        <dbReference type="ARBA" id="ARBA00023315"/>
    </source>
</evidence>
<dbReference type="GO" id="GO:0033627">
    <property type="term" value="P:cell adhesion mediated by integrin"/>
    <property type="evidence" value="ECO:0007669"/>
    <property type="project" value="TreeGrafter"/>
</dbReference>
<keyword evidence="4" id="KW-1003">Cell membrane</keyword>
<keyword evidence="8 23" id="KW-0812">Transmembrane</keyword>
<dbReference type="PRINTS" id="PR01186">
    <property type="entry name" value="INTEGRINB"/>
</dbReference>
<dbReference type="Pfam" id="PF08725">
    <property type="entry name" value="Integrin_b_cyt"/>
    <property type="match status" value="1"/>
</dbReference>
<keyword evidence="17 24" id="KW-0472">Membrane</keyword>
<dbReference type="FunFam" id="3.30.1680.10:FF:000002">
    <property type="entry name" value="Integrin beta"/>
    <property type="match status" value="1"/>
</dbReference>
<feature type="domain" description="Integrin beta subunit VWA" evidence="26">
    <location>
        <begin position="36"/>
        <end position="462"/>
    </location>
</feature>
<dbReference type="Pfam" id="PF18372">
    <property type="entry name" value="I-EGF_1"/>
    <property type="match status" value="1"/>
</dbReference>
<dbReference type="GO" id="GO:0042127">
    <property type="term" value="P:regulation of cell population proliferation"/>
    <property type="evidence" value="ECO:0007669"/>
    <property type="project" value="UniProtKB-ARBA"/>
</dbReference>
<evidence type="ECO:0000259" key="29">
    <source>
        <dbReference type="SMART" id="SM01242"/>
    </source>
</evidence>
<dbReference type="FunFam" id="3.40.630.30:FF:000040">
    <property type="entry name" value="N-acetyltransferase 9 (putative)"/>
    <property type="match status" value="1"/>
</dbReference>
<evidence type="ECO:0000256" key="25">
    <source>
        <dbReference type="SAM" id="SignalP"/>
    </source>
</evidence>
<dbReference type="GO" id="GO:0016477">
    <property type="term" value="P:cell migration"/>
    <property type="evidence" value="ECO:0007669"/>
    <property type="project" value="TreeGrafter"/>
</dbReference>
<evidence type="ECO:0000256" key="8">
    <source>
        <dbReference type="ARBA" id="ARBA00022692"/>
    </source>
</evidence>
<keyword evidence="7" id="KW-0808">Transferase</keyword>
<dbReference type="InterPro" id="IPR002369">
    <property type="entry name" value="Integrin_bsu_VWA"/>
</dbReference>
<evidence type="ECO:0000256" key="9">
    <source>
        <dbReference type="ARBA" id="ARBA00022723"/>
    </source>
</evidence>
<dbReference type="Gene3D" id="3.40.630.30">
    <property type="match status" value="1"/>
</dbReference>
<dbReference type="InterPro" id="IPR015812">
    <property type="entry name" value="Integrin_bsu"/>
</dbReference>
<keyword evidence="5" id="KW-0245">EGF-like domain</keyword>
<keyword evidence="10 25" id="KW-0732">Signal</keyword>
<dbReference type="GO" id="GO:0005925">
    <property type="term" value="C:focal adhesion"/>
    <property type="evidence" value="ECO:0007669"/>
    <property type="project" value="TreeGrafter"/>
</dbReference>
<keyword evidence="6" id="KW-0597">Phosphoprotein</keyword>
<dbReference type="PROSITE" id="PS00243">
    <property type="entry name" value="I_EGF_1"/>
    <property type="match status" value="1"/>
</dbReference>
<proteinExistence type="inferred from homology"/>
<evidence type="ECO:0000256" key="10">
    <source>
        <dbReference type="ARBA" id="ARBA00022729"/>
    </source>
</evidence>
<dbReference type="InterPro" id="IPR057073">
    <property type="entry name" value="EGF_integrin_2"/>
</dbReference>
<keyword evidence="14 23" id="KW-0130">Cell adhesion</keyword>
<evidence type="ECO:0000256" key="23">
    <source>
        <dbReference type="RuleBase" id="RU000633"/>
    </source>
</evidence>
<dbReference type="PROSITE" id="PS52047">
    <property type="entry name" value="I_EGF_2"/>
    <property type="match status" value="2"/>
</dbReference>
<dbReference type="FunFam" id="4.10.1240.30:FF:000001">
    <property type="entry name" value="Integrin beta"/>
    <property type="match status" value="1"/>
</dbReference>
<dbReference type="GO" id="GO:0001968">
    <property type="term" value="F:fibronectin binding"/>
    <property type="evidence" value="ECO:0007669"/>
    <property type="project" value="TreeGrafter"/>
</dbReference>
<gene>
    <name evidence="30" type="ORF">HF521_020902</name>
</gene>
<dbReference type="GO" id="GO:0120519">
    <property type="term" value="F:tubulin N-terminal-methionine acetyltransferase activity"/>
    <property type="evidence" value="ECO:0007669"/>
    <property type="project" value="UniProtKB-EC"/>
</dbReference>
<dbReference type="InterPro" id="IPR036465">
    <property type="entry name" value="vWFA_dom_sf"/>
</dbReference>
<feature type="transmembrane region" description="Helical" evidence="24">
    <location>
        <begin position="694"/>
        <end position="716"/>
    </location>
</feature>
<dbReference type="InterPro" id="IPR033760">
    <property type="entry name" value="Integrin_beta_N"/>
</dbReference>
<evidence type="ECO:0000256" key="18">
    <source>
        <dbReference type="ARBA" id="ARBA00023157"/>
    </source>
</evidence>
<dbReference type="InterPro" id="IPR000182">
    <property type="entry name" value="GNAT_dom"/>
</dbReference>
<feature type="signal peptide" evidence="25">
    <location>
        <begin position="1"/>
        <end position="25"/>
    </location>
</feature>
<dbReference type="SUPFAM" id="SSF69687">
    <property type="entry name" value="Integrin beta tail domain"/>
    <property type="match status" value="1"/>
</dbReference>
<feature type="domain" description="Integrin beta subunit cytoplasmic" evidence="28">
    <location>
        <begin position="717"/>
        <end position="752"/>
    </location>
</feature>
<name>A0A8T0BJC4_SILME</name>
<evidence type="ECO:0000256" key="2">
    <source>
        <dbReference type="ARBA" id="ARBA00007449"/>
    </source>
</evidence>
<dbReference type="SMART" id="SM01241">
    <property type="entry name" value="Integrin_b_cyt"/>
    <property type="match status" value="1"/>
</dbReference>
<dbReference type="GO" id="GO:0051049">
    <property type="term" value="P:regulation of transport"/>
    <property type="evidence" value="ECO:0007669"/>
    <property type="project" value="UniProtKB-ARBA"/>
</dbReference>
<reference evidence="30" key="1">
    <citation type="submission" date="2020-08" db="EMBL/GenBank/DDBJ databases">
        <title>Chromosome-level assembly of Southern catfish (Silurus meridionalis) provides insights into visual adaptation to the nocturnal and benthic lifestyles.</title>
        <authorList>
            <person name="Zhang Y."/>
            <person name="Wang D."/>
            <person name="Peng Z."/>
        </authorList>
    </citation>
    <scope>NUCLEOTIDE SEQUENCE</scope>
    <source>
        <strain evidence="30">SWU-2019-XX</strain>
        <tissue evidence="30">Muscle</tissue>
    </source>
</reference>
<dbReference type="FunFam" id="2.10.25.10:FF:000036">
    <property type="entry name" value="Integrin beta"/>
    <property type="match status" value="1"/>
</dbReference>
<feature type="domain" description="Integrin beta subunit tail" evidence="29">
    <location>
        <begin position="609"/>
        <end position="693"/>
    </location>
</feature>
<comment type="subcellular location">
    <subcellularLocation>
        <location evidence="1 23">Cell membrane</location>
        <topology evidence="1 23">Single-pass type I membrane protein</topology>
    </subcellularLocation>
</comment>
<evidence type="ECO:0000256" key="4">
    <source>
        <dbReference type="ARBA" id="ARBA00022475"/>
    </source>
</evidence>
<accession>A0A8T0BJC4</accession>
<feature type="domain" description="PSI" evidence="27">
    <location>
        <begin position="28"/>
        <end position="77"/>
    </location>
</feature>
<dbReference type="Gene3D" id="3.30.1680.10">
    <property type="entry name" value="ligand-binding face of the semaphorins, domain 2"/>
    <property type="match status" value="1"/>
</dbReference>
<evidence type="ECO:0000256" key="7">
    <source>
        <dbReference type="ARBA" id="ARBA00022679"/>
    </source>
</evidence>
<dbReference type="GO" id="GO:0070527">
    <property type="term" value="P:platelet aggregation"/>
    <property type="evidence" value="ECO:0007669"/>
    <property type="project" value="TreeGrafter"/>
</dbReference>
<evidence type="ECO:0000256" key="24">
    <source>
        <dbReference type="SAM" id="Phobius"/>
    </source>
</evidence>
<keyword evidence="31" id="KW-1185">Reference proteome</keyword>
<dbReference type="Proteomes" id="UP000606274">
    <property type="component" value="Unassembled WGS sequence"/>
</dbReference>
<dbReference type="InterPro" id="IPR032695">
    <property type="entry name" value="Integrin_dom_sf"/>
</dbReference>
<comment type="function">
    <text evidence="22">N-acetyltransferase that mediates the acetylation of the N-terminal residues of alpha- and beta-tubulin.</text>
</comment>
<evidence type="ECO:0000256" key="13">
    <source>
        <dbReference type="ARBA" id="ARBA00022842"/>
    </source>
</evidence>
<evidence type="ECO:0000259" key="26">
    <source>
        <dbReference type="SMART" id="SM00187"/>
    </source>
</evidence>
<feature type="chain" id="PRO_5035846252" description="Integrin beta" evidence="25">
    <location>
        <begin position="26"/>
        <end position="968"/>
    </location>
</feature>
<sequence length="968" mass="108513">MAKPPTDVRIYSLLLFFLISEQVIGSNICTSRGASTCQQCLAVHHSCAWCFQEDFGSNWPGASRCDLKEKLIEAGCNMEELEYPISQMTVTEDKTLSDKASGSTTDVTQIQPQKLHISLRPDDSRTFTLQVRQVADYPVDLYYLMDLSYSMNDDLTQLRKLGNGLAEEMSKTTSNLRMGFGAFVDKPVSPYMYISPPEAVKNPCYSIPYKCQPQFGYRHVLSLTDQVNRFTEEVKKQKVSRNRDAPEGGFDAILQAAVCKERIGWRPGASHLLVFTTDAKTHVALDGRLAGIVQPNDGQCHMGVDNVYNMSTTMDYPSLALITEKMSENNINLIFAVTNTVLSLYKNYTDLIPGTVVGTLSHDSRNVIELIQDAYAKLRSKVELELLNVPEELSLSFNATCLNNEFIPGLKSCSGLKRGDQVSFSVEVRARGCPKEKTKTFTIKPVGFKDTLQITVDFECECKCQAQAQPDSTMCHQGNGTYECGICLCHAGRLGPNGRGDCVCGQCVCHNNDFGKVWGKRCDCDDFSCLRYKGELCSGHGTCSCGFCQCYPDWSGENCNCSTRTDTCMSSLGLLCSGRGQCVCGSCECTQPGAYGSTCDKCPTCPDACTMKKDCVECKHFKRGRLFEDESCARICRDEIILVDDIILHDKNAVNCTYKDEDDCVQRFQYYEENSGKSILSVVKEPDCPKGPDILVVLLFVAGAILILGLVSLLIWKLLVTIHDRREFARFEEERARAKLIRAFTKPSFKTEYNFVKMRINEDTLLEGSKVVLVPYSTEHVPRYHQWMTSAELQKLTASEPLTLEQEYDMQKSWREDEDKCTFIVLDKQRWTDPSISEEECMVGDVNLFLTDPSDLSLAELEIMIAEPSYRGRGFGKEVTCMMMHYGINKLGIKKFEVKIGSDNRISIEMFKKLRFKELSVSEVFQEVTLGLTVSKASWKELLGSTDSMQQREYGKTRDSRHGAGTAP</sequence>
<dbReference type="SUPFAM" id="SSF55729">
    <property type="entry name" value="Acyl-CoA N-acyltransferases (Nat)"/>
    <property type="match status" value="1"/>
</dbReference>
<dbReference type="Pfam" id="PF00362">
    <property type="entry name" value="Integrin_beta"/>
    <property type="match status" value="1"/>
</dbReference>
<dbReference type="Pfam" id="PF23105">
    <property type="entry name" value="EGF_integrin"/>
    <property type="match status" value="1"/>
</dbReference>
<dbReference type="InterPro" id="IPR016181">
    <property type="entry name" value="Acyl_CoA_acyltransferase"/>
</dbReference>
<organism evidence="30 31">
    <name type="scientific">Silurus meridionalis</name>
    <name type="common">Southern catfish</name>
    <name type="synonym">Silurus soldatovi meridionalis</name>
    <dbReference type="NCBI Taxonomy" id="175797"/>
    <lineage>
        <taxon>Eukaryota</taxon>
        <taxon>Metazoa</taxon>
        <taxon>Chordata</taxon>
        <taxon>Craniata</taxon>
        <taxon>Vertebrata</taxon>
        <taxon>Euteleostomi</taxon>
        <taxon>Actinopterygii</taxon>
        <taxon>Neopterygii</taxon>
        <taxon>Teleostei</taxon>
        <taxon>Ostariophysi</taxon>
        <taxon>Siluriformes</taxon>
        <taxon>Siluridae</taxon>
        <taxon>Silurus</taxon>
    </lineage>
</organism>
<evidence type="ECO:0000256" key="22">
    <source>
        <dbReference type="ARBA" id="ARBA00058998"/>
    </source>
</evidence>
<dbReference type="Pfam" id="PF07965">
    <property type="entry name" value="Integrin_B_tail"/>
    <property type="match status" value="1"/>
</dbReference>
<evidence type="ECO:0000256" key="17">
    <source>
        <dbReference type="ARBA" id="ARBA00023136"/>
    </source>
</evidence>
<dbReference type="InterPro" id="IPR016201">
    <property type="entry name" value="PSI"/>
</dbReference>
<dbReference type="Pfam" id="PF13302">
    <property type="entry name" value="Acetyltransf_3"/>
    <property type="match status" value="1"/>
</dbReference>
<dbReference type="SUPFAM" id="SSF69179">
    <property type="entry name" value="Integrin domains"/>
    <property type="match status" value="1"/>
</dbReference>
<dbReference type="GO" id="GO:0045202">
    <property type="term" value="C:synapse"/>
    <property type="evidence" value="ECO:0007669"/>
    <property type="project" value="TreeGrafter"/>
</dbReference>
<comment type="similarity">
    <text evidence="2 23">Belongs to the integrin beta chain family.</text>
</comment>
<dbReference type="GO" id="GO:0070051">
    <property type="term" value="F:fibrinogen binding"/>
    <property type="evidence" value="ECO:0007669"/>
    <property type="project" value="TreeGrafter"/>
</dbReference>
<evidence type="ECO:0000256" key="3">
    <source>
        <dbReference type="ARBA" id="ARBA00009342"/>
    </source>
</evidence>
<keyword evidence="20" id="KW-0012">Acyltransferase</keyword>
<dbReference type="InterPro" id="IPR040622">
    <property type="entry name" value="EGF_integrin_1"/>
</dbReference>
<keyword evidence="16 23" id="KW-0401">Integrin</keyword>
<dbReference type="SMART" id="SM00187">
    <property type="entry name" value="INB"/>
    <property type="match status" value="1"/>
</dbReference>
<evidence type="ECO:0000313" key="31">
    <source>
        <dbReference type="Proteomes" id="UP000606274"/>
    </source>
</evidence>
<dbReference type="Gene3D" id="4.10.1240.30">
    <property type="match status" value="1"/>
</dbReference>
<evidence type="ECO:0000256" key="14">
    <source>
        <dbReference type="ARBA" id="ARBA00022889"/>
    </source>
</evidence>
<dbReference type="SMART" id="SM00423">
    <property type="entry name" value="PSI"/>
    <property type="match status" value="1"/>
</dbReference>
<dbReference type="AlphaFoldDB" id="A0A8T0BJC4"/>
<dbReference type="SMART" id="SM01242">
    <property type="entry name" value="Integrin_B_tail"/>
    <property type="match status" value="1"/>
</dbReference>
<evidence type="ECO:0000256" key="16">
    <source>
        <dbReference type="ARBA" id="ARBA00023037"/>
    </source>
</evidence>
<dbReference type="GO" id="GO:0008305">
    <property type="term" value="C:integrin complex"/>
    <property type="evidence" value="ECO:0007669"/>
    <property type="project" value="TreeGrafter"/>
</dbReference>
<comment type="similarity">
    <text evidence="3">Belongs to the acetyltransferase family. GNAT subfamily.</text>
</comment>
<dbReference type="FunFam" id="2.60.40.1510:FF:000021">
    <property type="entry name" value="Integrin beta"/>
    <property type="match status" value="1"/>
</dbReference>
<dbReference type="SUPFAM" id="SSF57196">
    <property type="entry name" value="EGF/Laminin"/>
    <property type="match status" value="2"/>
</dbReference>
<evidence type="ECO:0000313" key="30">
    <source>
        <dbReference type="EMBL" id="KAF7705616.1"/>
    </source>
</evidence>
<dbReference type="GO" id="GO:0005178">
    <property type="term" value="F:integrin binding"/>
    <property type="evidence" value="ECO:0007669"/>
    <property type="project" value="TreeGrafter"/>
</dbReference>
<protein>
    <recommendedName>
        <fullName evidence="23">Integrin beta</fullName>
    </recommendedName>
</protein>
<dbReference type="EMBL" id="JABFDY010000007">
    <property type="protein sequence ID" value="KAF7705616.1"/>
    <property type="molecule type" value="Genomic_DNA"/>
</dbReference>
<dbReference type="FunFam" id="2.60.40.1510:FF:000004">
    <property type="entry name" value="Integrin beta"/>
    <property type="match status" value="1"/>
</dbReference>
<keyword evidence="9" id="KW-0479">Metal-binding</keyword>
<dbReference type="InterPro" id="IPR013111">
    <property type="entry name" value="EGF_extracell"/>
</dbReference>
<keyword evidence="15 24" id="KW-1133">Transmembrane helix</keyword>
<evidence type="ECO:0000256" key="15">
    <source>
        <dbReference type="ARBA" id="ARBA00022989"/>
    </source>
</evidence>
<evidence type="ECO:0000256" key="21">
    <source>
        <dbReference type="ARBA" id="ARBA00051141"/>
    </source>
</evidence>
<evidence type="ECO:0000259" key="28">
    <source>
        <dbReference type="SMART" id="SM01241"/>
    </source>
</evidence>
<dbReference type="InterPro" id="IPR036349">
    <property type="entry name" value="Integrin_bsu_tail_dom_sf"/>
</dbReference>
<evidence type="ECO:0000256" key="19">
    <source>
        <dbReference type="ARBA" id="ARBA00023180"/>
    </source>
</evidence>
<keyword evidence="19" id="KW-0325">Glycoprotein</keyword>
<dbReference type="Gene3D" id="1.20.5.100">
    <property type="entry name" value="Cytochrome c1, transmembrane anchor, C-terminal"/>
    <property type="match status" value="1"/>
</dbReference>
<evidence type="ECO:0000256" key="1">
    <source>
        <dbReference type="ARBA" id="ARBA00004251"/>
    </source>
</evidence>
<keyword evidence="12" id="KW-0106">Calcium</keyword>
<evidence type="ECO:0000256" key="6">
    <source>
        <dbReference type="ARBA" id="ARBA00022553"/>
    </source>
</evidence>
<evidence type="ECO:0000256" key="11">
    <source>
        <dbReference type="ARBA" id="ARBA00022737"/>
    </source>
</evidence>
<evidence type="ECO:0000256" key="12">
    <source>
        <dbReference type="ARBA" id="ARBA00022837"/>
    </source>
</evidence>
<keyword evidence="11" id="KW-0677">Repeat</keyword>
<dbReference type="InterPro" id="IPR057243">
    <property type="entry name" value="Integrin_I-EGF_CS"/>
</dbReference>
<dbReference type="SUPFAM" id="SSF103575">
    <property type="entry name" value="Plexin repeat"/>
    <property type="match status" value="1"/>
</dbReference>
<evidence type="ECO:0000259" key="27">
    <source>
        <dbReference type="SMART" id="SM00423"/>
    </source>
</evidence>
<dbReference type="PANTHER" id="PTHR10082:SF25">
    <property type="entry name" value="INTEGRIN BETA-3"/>
    <property type="match status" value="1"/>
</dbReference>
<dbReference type="Pfam" id="PF17205">
    <property type="entry name" value="PSI_integrin"/>
    <property type="match status" value="1"/>
</dbReference>
<dbReference type="FunFam" id="2.10.25.10:FF:000075">
    <property type="entry name" value="Integrin beta"/>
    <property type="match status" value="1"/>
</dbReference>
<dbReference type="GO" id="GO:0007229">
    <property type="term" value="P:integrin-mediated signaling pathway"/>
    <property type="evidence" value="ECO:0007669"/>
    <property type="project" value="UniProtKB-KW"/>
</dbReference>
<dbReference type="GO" id="GO:0009986">
    <property type="term" value="C:cell surface"/>
    <property type="evidence" value="ECO:0007669"/>
    <property type="project" value="TreeGrafter"/>
</dbReference>
<dbReference type="Gene3D" id="2.60.40.1510">
    <property type="entry name" value="ntegrin, alpha v. Chain A, domain 3"/>
    <property type="match status" value="1"/>
</dbReference>
<keyword evidence="18" id="KW-1015">Disulfide bond</keyword>
<dbReference type="InterPro" id="IPR012896">
    <property type="entry name" value="Integrin_bsu_tail"/>
</dbReference>
<dbReference type="SUPFAM" id="SSF53300">
    <property type="entry name" value="vWA-like"/>
    <property type="match status" value="1"/>
</dbReference>
<dbReference type="GO" id="GO:0046872">
    <property type="term" value="F:metal ion binding"/>
    <property type="evidence" value="ECO:0007669"/>
    <property type="project" value="UniProtKB-KW"/>
</dbReference>
<dbReference type="InterPro" id="IPR014836">
    <property type="entry name" value="Integrin_bsu_cyt_dom"/>
</dbReference>
<evidence type="ECO:0000256" key="5">
    <source>
        <dbReference type="ARBA" id="ARBA00022536"/>
    </source>
</evidence>
<keyword evidence="13" id="KW-0460">Magnesium</keyword>
<dbReference type="FunFam" id="3.40.50.410:FF:000002">
    <property type="entry name" value="Integrin beta"/>
    <property type="match status" value="1"/>
</dbReference>
<comment type="caution">
    <text evidence="30">The sequence shown here is derived from an EMBL/GenBank/DDBJ whole genome shotgun (WGS) entry which is preliminary data.</text>
</comment>
<dbReference type="Gene3D" id="2.10.25.10">
    <property type="entry name" value="Laminin"/>
    <property type="match status" value="3"/>
</dbReference>
<dbReference type="GO" id="GO:0007160">
    <property type="term" value="P:cell-matrix adhesion"/>
    <property type="evidence" value="ECO:0007669"/>
    <property type="project" value="TreeGrafter"/>
</dbReference>
<comment type="catalytic activity">
    <reaction evidence="21">
        <text>N-terminal L-methionyl-[tubulin] + acetyl-CoA = N-terminal N(alpha)-acetyl-L-methionyl-[tubulin] + CoA + H(+)</text>
        <dbReference type="Rhea" id="RHEA:69607"/>
        <dbReference type="Rhea" id="RHEA-COMP:17729"/>
        <dbReference type="Rhea" id="RHEA-COMP:17730"/>
        <dbReference type="ChEBI" id="CHEBI:15378"/>
        <dbReference type="ChEBI" id="CHEBI:57287"/>
        <dbReference type="ChEBI" id="CHEBI:57288"/>
        <dbReference type="ChEBI" id="CHEBI:64731"/>
        <dbReference type="ChEBI" id="CHEBI:133414"/>
        <dbReference type="EC" id="2.3.1.308"/>
    </reaction>
</comment>